<sequence length="165" mass="17343">MGEGVSWVRSPLSGKAGVGERGGRITATRLHRTLLGAGSNLTGTTSKILTNTRIPSQAGFLRTVISMTNGTFSRRITQTNPHASGASGKRENPWASGTPRKEAPTCCPASGQEDPSWLTRTHQTTPTRSGRQHPKAAISASGGRGEKGPGLGLLMTQCRYGICCL</sequence>
<dbReference type="Proteomes" id="UP000694420">
    <property type="component" value="Unplaced"/>
</dbReference>
<organism evidence="2 3">
    <name type="scientific">Nothoprocta perdicaria</name>
    <name type="common">Chilean tinamou</name>
    <name type="synonym">Crypturus perdicarius</name>
    <dbReference type="NCBI Taxonomy" id="30464"/>
    <lineage>
        <taxon>Eukaryota</taxon>
        <taxon>Metazoa</taxon>
        <taxon>Chordata</taxon>
        <taxon>Craniata</taxon>
        <taxon>Vertebrata</taxon>
        <taxon>Euteleostomi</taxon>
        <taxon>Archelosauria</taxon>
        <taxon>Archosauria</taxon>
        <taxon>Dinosauria</taxon>
        <taxon>Saurischia</taxon>
        <taxon>Theropoda</taxon>
        <taxon>Coelurosauria</taxon>
        <taxon>Aves</taxon>
        <taxon>Palaeognathae</taxon>
        <taxon>Tinamiformes</taxon>
        <taxon>Tinamidae</taxon>
        <taxon>Nothoprocta</taxon>
    </lineage>
</organism>
<protein>
    <submittedName>
        <fullName evidence="2">Uncharacterized protein</fullName>
    </submittedName>
</protein>
<proteinExistence type="predicted"/>
<evidence type="ECO:0000313" key="3">
    <source>
        <dbReference type="Proteomes" id="UP000694420"/>
    </source>
</evidence>
<feature type="region of interest" description="Disordered" evidence="1">
    <location>
        <begin position="73"/>
        <end position="150"/>
    </location>
</feature>
<evidence type="ECO:0000256" key="1">
    <source>
        <dbReference type="SAM" id="MobiDB-lite"/>
    </source>
</evidence>
<evidence type="ECO:0000313" key="2">
    <source>
        <dbReference type="Ensembl" id="ENSNPEP00000001346.1"/>
    </source>
</evidence>
<accession>A0A8C6YKH5</accession>
<feature type="compositionally biased region" description="Polar residues" evidence="1">
    <location>
        <begin position="73"/>
        <end position="82"/>
    </location>
</feature>
<name>A0A8C6YKH5_NOTPE</name>
<dbReference type="AlphaFoldDB" id="A0A8C6YKH5"/>
<feature type="compositionally biased region" description="Polar residues" evidence="1">
    <location>
        <begin position="118"/>
        <end position="129"/>
    </location>
</feature>
<dbReference type="Ensembl" id="ENSNPET00000001369.1">
    <property type="protein sequence ID" value="ENSNPEP00000001346.1"/>
    <property type="gene ID" value="ENSNPEG00000001054.1"/>
</dbReference>
<keyword evidence="3" id="KW-1185">Reference proteome</keyword>
<reference evidence="2" key="2">
    <citation type="submission" date="2025-09" db="UniProtKB">
        <authorList>
            <consortium name="Ensembl"/>
        </authorList>
    </citation>
    <scope>IDENTIFICATION</scope>
</reference>
<reference evidence="2" key="1">
    <citation type="submission" date="2025-08" db="UniProtKB">
        <authorList>
            <consortium name="Ensembl"/>
        </authorList>
    </citation>
    <scope>IDENTIFICATION</scope>
</reference>